<sequence>MFLQNKQTETLIKILDVETLFNPMHQEVSGRSQAGEEEQPPTDYPKEQLRFPSGESLPRCWWDVDYKASLSS</sequence>
<evidence type="ECO:0000313" key="2">
    <source>
        <dbReference type="EMBL" id="PZD70986.1"/>
    </source>
</evidence>
<dbReference type="OrthoDB" id="9810649at2"/>
<dbReference type="RefSeq" id="WP_110988510.1">
    <property type="nucleotide sequence ID" value="NZ_CAWNWM010000024.1"/>
</dbReference>
<evidence type="ECO:0000313" key="3">
    <source>
        <dbReference type="Proteomes" id="UP000248857"/>
    </source>
</evidence>
<organism evidence="2 3">
    <name type="scientific">Acaryochloris thomasi RCC1774</name>
    <dbReference type="NCBI Taxonomy" id="1764569"/>
    <lineage>
        <taxon>Bacteria</taxon>
        <taxon>Bacillati</taxon>
        <taxon>Cyanobacteriota</taxon>
        <taxon>Cyanophyceae</taxon>
        <taxon>Acaryochloridales</taxon>
        <taxon>Acaryochloridaceae</taxon>
        <taxon>Acaryochloris</taxon>
        <taxon>Acaryochloris thomasi</taxon>
    </lineage>
</organism>
<keyword evidence="3" id="KW-1185">Reference proteome</keyword>
<proteinExistence type="predicted"/>
<comment type="caution">
    <text evidence="2">The sequence shown here is derived from an EMBL/GenBank/DDBJ whole genome shotgun (WGS) entry which is preliminary data.</text>
</comment>
<gene>
    <name evidence="2" type="ORF">C1752_08640</name>
</gene>
<reference evidence="2 3" key="1">
    <citation type="journal article" date="2018" name="Sci. Rep.">
        <title>A novel species of the marine cyanobacterium Acaryochloris with a unique pigment content and lifestyle.</title>
        <authorList>
            <person name="Partensky F."/>
            <person name="Six C."/>
            <person name="Ratin M."/>
            <person name="Garczarek L."/>
            <person name="Vaulot D."/>
            <person name="Probert I."/>
            <person name="Calteau A."/>
            <person name="Gourvil P."/>
            <person name="Marie D."/>
            <person name="Grebert T."/>
            <person name="Bouchier C."/>
            <person name="Le Panse S."/>
            <person name="Gachenot M."/>
            <person name="Rodriguez F."/>
            <person name="Garrido J.L."/>
        </authorList>
    </citation>
    <scope>NUCLEOTIDE SEQUENCE [LARGE SCALE GENOMIC DNA]</scope>
    <source>
        <strain evidence="2 3">RCC1774</strain>
    </source>
</reference>
<evidence type="ECO:0000256" key="1">
    <source>
        <dbReference type="SAM" id="MobiDB-lite"/>
    </source>
</evidence>
<protein>
    <recommendedName>
        <fullName evidence="4">Acetyltransferase</fullName>
    </recommendedName>
</protein>
<dbReference type="EMBL" id="PQWO01000024">
    <property type="protein sequence ID" value="PZD70986.1"/>
    <property type="molecule type" value="Genomic_DNA"/>
</dbReference>
<accession>A0A2W1JAF6</accession>
<dbReference type="AlphaFoldDB" id="A0A2W1JAF6"/>
<dbReference type="Proteomes" id="UP000248857">
    <property type="component" value="Unassembled WGS sequence"/>
</dbReference>
<evidence type="ECO:0008006" key="4">
    <source>
        <dbReference type="Google" id="ProtNLM"/>
    </source>
</evidence>
<name>A0A2W1JAF6_9CYAN</name>
<feature type="region of interest" description="Disordered" evidence="1">
    <location>
        <begin position="25"/>
        <end position="51"/>
    </location>
</feature>